<dbReference type="InterPro" id="IPR020449">
    <property type="entry name" value="Tscrpt_reg_AraC-type_HTH"/>
</dbReference>
<sequence length="226" mass="25548">MELVVFAALHFELNAPSAGESAAGSPPLQILLDLIRSQQGIGLQPLQIHAGSSSPPQMPKIAITPSMMRYLDHLSGTMHENGTNGYELGNIRVELLTEYQEKQTLQEPTDTALSTTMMLIRNEVMLNPNIHEHSLRVLAKKHFINEKTLSRAFTKAFGVKISDFILEQVMQRARYLLENTQKTVADIAEELGYSNDYNFSRTFKNMYGIYPTELRKKDTTPKRSTY</sequence>
<dbReference type="PANTHER" id="PTHR43280:SF2">
    <property type="entry name" value="HTH-TYPE TRANSCRIPTIONAL REGULATOR EXSA"/>
    <property type="match status" value="1"/>
</dbReference>
<dbReference type="GO" id="GO:0003700">
    <property type="term" value="F:DNA-binding transcription factor activity"/>
    <property type="evidence" value="ECO:0007669"/>
    <property type="project" value="InterPro"/>
</dbReference>
<keyword evidence="2 5" id="KW-0238">DNA-binding</keyword>
<evidence type="ECO:0000313" key="6">
    <source>
        <dbReference type="Proteomes" id="UP000240978"/>
    </source>
</evidence>
<dbReference type="PRINTS" id="PR00032">
    <property type="entry name" value="HTHARAC"/>
</dbReference>
<feature type="domain" description="HTH araC/xylS-type" evidence="4">
    <location>
        <begin position="114"/>
        <end position="217"/>
    </location>
</feature>
<reference evidence="5 6" key="1">
    <citation type="submission" date="2018-03" db="EMBL/GenBank/DDBJ databases">
        <title>Genomic Encyclopedia of Archaeal and Bacterial Type Strains, Phase II (KMG-II): from individual species to whole genera.</title>
        <authorList>
            <person name="Goeker M."/>
        </authorList>
    </citation>
    <scope>NUCLEOTIDE SEQUENCE [LARGE SCALE GENOMIC DNA]</scope>
    <source>
        <strain evidence="5 6">DSM 18107</strain>
    </source>
</reference>
<dbReference type="GO" id="GO:0043565">
    <property type="term" value="F:sequence-specific DNA binding"/>
    <property type="evidence" value="ECO:0007669"/>
    <property type="project" value="InterPro"/>
</dbReference>
<keyword evidence="6" id="KW-1185">Reference proteome</keyword>
<dbReference type="OrthoDB" id="9799345at2"/>
<evidence type="ECO:0000313" key="5">
    <source>
        <dbReference type="EMBL" id="PSL28269.1"/>
    </source>
</evidence>
<dbReference type="SMART" id="SM00342">
    <property type="entry name" value="HTH_ARAC"/>
    <property type="match status" value="1"/>
</dbReference>
<proteinExistence type="predicted"/>
<keyword evidence="1" id="KW-0805">Transcription regulation</keyword>
<dbReference type="PROSITE" id="PS01124">
    <property type="entry name" value="HTH_ARAC_FAMILY_2"/>
    <property type="match status" value="1"/>
</dbReference>
<dbReference type="PANTHER" id="PTHR43280">
    <property type="entry name" value="ARAC-FAMILY TRANSCRIPTIONAL REGULATOR"/>
    <property type="match status" value="1"/>
</dbReference>
<protein>
    <submittedName>
        <fullName evidence="5">AraC-like DNA-binding protein</fullName>
    </submittedName>
</protein>
<dbReference type="InterPro" id="IPR018060">
    <property type="entry name" value="HTH_AraC"/>
</dbReference>
<evidence type="ECO:0000256" key="1">
    <source>
        <dbReference type="ARBA" id="ARBA00023015"/>
    </source>
</evidence>
<keyword evidence="3" id="KW-0804">Transcription</keyword>
<dbReference type="EMBL" id="PYGK01000008">
    <property type="protein sequence ID" value="PSL28269.1"/>
    <property type="molecule type" value="Genomic_DNA"/>
</dbReference>
<name>A0A2P8G2S9_9BACT</name>
<dbReference type="RefSeq" id="WP_106603732.1">
    <property type="nucleotide sequence ID" value="NZ_PYGK01000008.1"/>
</dbReference>
<organism evidence="5 6">
    <name type="scientific">Chitinophaga ginsengisoli</name>
    <dbReference type="NCBI Taxonomy" id="363837"/>
    <lineage>
        <taxon>Bacteria</taxon>
        <taxon>Pseudomonadati</taxon>
        <taxon>Bacteroidota</taxon>
        <taxon>Chitinophagia</taxon>
        <taxon>Chitinophagales</taxon>
        <taxon>Chitinophagaceae</taxon>
        <taxon>Chitinophaga</taxon>
    </lineage>
</organism>
<accession>A0A2P8G2S9</accession>
<dbReference type="Pfam" id="PF12833">
    <property type="entry name" value="HTH_18"/>
    <property type="match status" value="1"/>
</dbReference>
<evidence type="ECO:0000256" key="2">
    <source>
        <dbReference type="ARBA" id="ARBA00023125"/>
    </source>
</evidence>
<dbReference type="SUPFAM" id="SSF46689">
    <property type="entry name" value="Homeodomain-like"/>
    <property type="match status" value="1"/>
</dbReference>
<comment type="caution">
    <text evidence="5">The sequence shown here is derived from an EMBL/GenBank/DDBJ whole genome shotgun (WGS) entry which is preliminary data.</text>
</comment>
<gene>
    <name evidence="5" type="ORF">CLV42_108188</name>
</gene>
<dbReference type="AlphaFoldDB" id="A0A2P8G2S9"/>
<dbReference type="Proteomes" id="UP000240978">
    <property type="component" value="Unassembled WGS sequence"/>
</dbReference>
<dbReference type="InterPro" id="IPR009057">
    <property type="entry name" value="Homeodomain-like_sf"/>
</dbReference>
<evidence type="ECO:0000256" key="3">
    <source>
        <dbReference type="ARBA" id="ARBA00023163"/>
    </source>
</evidence>
<evidence type="ECO:0000259" key="4">
    <source>
        <dbReference type="PROSITE" id="PS01124"/>
    </source>
</evidence>
<dbReference type="Gene3D" id="1.10.10.60">
    <property type="entry name" value="Homeodomain-like"/>
    <property type="match status" value="1"/>
</dbReference>